<dbReference type="Proteomes" id="UP000095287">
    <property type="component" value="Unplaced"/>
</dbReference>
<proteinExistence type="predicted"/>
<evidence type="ECO:0000256" key="1">
    <source>
        <dbReference type="SAM" id="MobiDB-lite"/>
    </source>
</evidence>
<sequence>MTDFWVFRFEERRTKDSSCLLPLSIDRRSRSASPSPPGWPEEEREFLTLLVGSLTHNPLSIHQPAPSCGRRLPLQRAAPRVPSRMSRLWRNVAARLFQHGDGDQAVQESPEGGQETSEEEATRHPSGEEFGTVSMLIGRRRPTMRGGDVVASTGGFESSEEDGSTARLSRRSSVLVGFYSLVRELRAFCPPFASALLNGT</sequence>
<name>A0A1I7Y4F8_9BILA</name>
<evidence type="ECO:0000313" key="2">
    <source>
        <dbReference type="Proteomes" id="UP000095287"/>
    </source>
</evidence>
<keyword evidence="2" id="KW-1185">Reference proteome</keyword>
<reference evidence="3" key="1">
    <citation type="submission" date="2016-11" db="UniProtKB">
        <authorList>
            <consortium name="WormBaseParasite"/>
        </authorList>
    </citation>
    <scope>IDENTIFICATION</scope>
</reference>
<feature type="region of interest" description="Disordered" evidence="1">
    <location>
        <begin position="99"/>
        <end position="133"/>
    </location>
</feature>
<organism evidence="2 3">
    <name type="scientific">Steinernema glaseri</name>
    <dbReference type="NCBI Taxonomy" id="37863"/>
    <lineage>
        <taxon>Eukaryota</taxon>
        <taxon>Metazoa</taxon>
        <taxon>Ecdysozoa</taxon>
        <taxon>Nematoda</taxon>
        <taxon>Chromadorea</taxon>
        <taxon>Rhabditida</taxon>
        <taxon>Tylenchina</taxon>
        <taxon>Panagrolaimomorpha</taxon>
        <taxon>Strongyloidoidea</taxon>
        <taxon>Steinernematidae</taxon>
        <taxon>Steinernema</taxon>
    </lineage>
</organism>
<evidence type="ECO:0000313" key="3">
    <source>
        <dbReference type="WBParaSite" id="L893_g12565.t1"/>
    </source>
</evidence>
<dbReference type="AlphaFoldDB" id="A0A1I7Y4F8"/>
<protein>
    <submittedName>
        <fullName evidence="3">Uncharacterized protein</fullName>
    </submittedName>
</protein>
<dbReference type="WBParaSite" id="L893_g12565.t1">
    <property type="protein sequence ID" value="L893_g12565.t1"/>
    <property type="gene ID" value="L893_g12565"/>
</dbReference>
<accession>A0A1I7Y4F8</accession>